<keyword evidence="1" id="KW-0812">Transmembrane</keyword>
<dbReference type="OrthoDB" id="5465259at2"/>
<evidence type="ECO:0000313" key="2">
    <source>
        <dbReference type="EMBL" id="AUB82436.1"/>
    </source>
</evidence>
<dbReference type="KEGG" id="tsy:THSYN_16790"/>
<dbReference type="AlphaFoldDB" id="A0A2K8UA25"/>
<gene>
    <name evidence="2" type="ORF">THSYN_16790</name>
</gene>
<evidence type="ECO:0008006" key="4">
    <source>
        <dbReference type="Google" id="ProtNLM"/>
    </source>
</evidence>
<accession>A0A2K8UA25</accession>
<feature type="transmembrane region" description="Helical" evidence="1">
    <location>
        <begin position="75"/>
        <end position="103"/>
    </location>
</feature>
<sequence length="147" mass="15766">MPIEPTISGVSHLIQVSVAPVFLLAGIGSVLGVMANRLSRIVDRARVVEGILANEPDSAEPIREEMLTLERRARIISLSIGLCTLTALLVCAVIAVMFLSAFFSFDTSLAVAALFIAAMLFFIAALTMLLREILLATATLRFGPRPP</sequence>
<evidence type="ECO:0000256" key="1">
    <source>
        <dbReference type="SAM" id="Phobius"/>
    </source>
</evidence>
<proteinExistence type="predicted"/>
<protein>
    <recommendedName>
        <fullName evidence="4">DUF2721 domain-containing protein</fullName>
    </recommendedName>
</protein>
<keyword evidence="1" id="KW-1133">Transmembrane helix</keyword>
<reference evidence="2 3" key="1">
    <citation type="submission" date="2017-03" db="EMBL/GenBank/DDBJ databases">
        <title>Complete genome sequence of Candidatus 'Thiodictyon syntrophicum' sp. nov. strain Cad16T, a photolithoautotroph purple sulfur bacterium isolated from an alpine meromictic lake.</title>
        <authorList>
            <person name="Luedin S.M."/>
            <person name="Pothier J.F."/>
            <person name="Danza F."/>
            <person name="Storelli N."/>
            <person name="Wittwer M."/>
            <person name="Tonolla M."/>
        </authorList>
    </citation>
    <scope>NUCLEOTIDE SEQUENCE [LARGE SCALE GENOMIC DNA]</scope>
    <source>
        <strain evidence="2 3">Cad16T</strain>
    </source>
</reference>
<organism evidence="2 3">
    <name type="scientific">Candidatus Thiodictyon syntrophicum</name>
    <dbReference type="NCBI Taxonomy" id="1166950"/>
    <lineage>
        <taxon>Bacteria</taxon>
        <taxon>Pseudomonadati</taxon>
        <taxon>Pseudomonadota</taxon>
        <taxon>Gammaproteobacteria</taxon>
        <taxon>Chromatiales</taxon>
        <taxon>Chromatiaceae</taxon>
        <taxon>Thiodictyon</taxon>
    </lineage>
</organism>
<dbReference type="EMBL" id="CP020370">
    <property type="protein sequence ID" value="AUB82436.1"/>
    <property type="molecule type" value="Genomic_DNA"/>
</dbReference>
<keyword evidence="1" id="KW-0472">Membrane</keyword>
<dbReference type="RefSeq" id="WP_100920167.1">
    <property type="nucleotide sequence ID" value="NZ_CP020370.1"/>
</dbReference>
<evidence type="ECO:0000313" key="3">
    <source>
        <dbReference type="Proteomes" id="UP000232638"/>
    </source>
</evidence>
<feature type="transmembrane region" description="Helical" evidence="1">
    <location>
        <begin position="109"/>
        <end position="130"/>
    </location>
</feature>
<name>A0A2K8UA25_9GAMM</name>
<feature type="transmembrane region" description="Helical" evidence="1">
    <location>
        <begin position="12"/>
        <end position="34"/>
    </location>
</feature>
<dbReference type="Pfam" id="PF11026">
    <property type="entry name" value="DUF2721"/>
    <property type="match status" value="1"/>
</dbReference>
<keyword evidence="3" id="KW-1185">Reference proteome</keyword>
<dbReference type="InterPro" id="IPR021279">
    <property type="entry name" value="DUF2721"/>
</dbReference>
<dbReference type="Proteomes" id="UP000232638">
    <property type="component" value="Chromosome"/>
</dbReference>